<dbReference type="Proteomes" id="UP000001876">
    <property type="component" value="Unassembled WGS sequence"/>
</dbReference>
<evidence type="ECO:0000313" key="3">
    <source>
        <dbReference type="Proteomes" id="UP000001876"/>
    </source>
</evidence>
<dbReference type="EMBL" id="GG663743">
    <property type="protein sequence ID" value="EEH54963.1"/>
    <property type="molecule type" value="Genomic_DNA"/>
</dbReference>
<gene>
    <name evidence="2" type="ORF">MICPUCDRAFT_41429</name>
</gene>
<protein>
    <submittedName>
        <fullName evidence="2">Predicted protein</fullName>
    </submittedName>
</protein>
<dbReference type="Gene3D" id="3.40.50.1010">
    <property type="entry name" value="5'-nuclease"/>
    <property type="match status" value="1"/>
</dbReference>
<evidence type="ECO:0000313" key="2">
    <source>
        <dbReference type="EMBL" id="EEH54963.1"/>
    </source>
</evidence>
<sequence>MSAAPPPPHPSSATTAPPCRASSRAGHRLRRRTSTVVNYVEDAYLRDDVPCGCPLCETCDNATASGVGTPLGGVGVGGGAGEATTHYLVPDARAIARWLDFLESPAGAVRSIHWSPYDRVRVVNADP</sequence>
<accession>C1N008</accession>
<dbReference type="OrthoDB" id="372421at2759"/>
<keyword evidence="3" id="KW-1185">Reference proteome</keyword>
<dbReference type="GeneID" id="9686752"/>
<feature type="compositionally biased region" description="Pro residues" evidence="1">
    <location>
        <begin position="1"/>
        <end position="10"/>
    </location>
</feature>
<name>C1N008_MICPC</name>
<organism evidence="3">
    <name type="scientific">Micromonas pusilla (strain CCMP1545)</name>
    <name type="common">Picoplanktonic green alga</name>
    <dbReference type="NCBI Taxonomy" id="564608"/>
    <lineage>
        <taxon>Eukaryota</taxon>
        <taxon>Viridiplantae</taxon>
        <taxon>Chlorophyta</taxon>
        <taxon>Mamiellophyceae</taxon>
        <taxon>Mamiellales</taxon>
        <taxon>Mamiellaceae</taxon>
        <taxon>Micromonas</taxon>
    </lineage>
</organism>
<evidence type="ECO:0000256" key="1">
    <source>
        <dbReference type="SAM" id="MobiDB-lite"/>
    </source>
</evidence>
<proteinExistence type="predicted"/>
<dbReference type="KEGG" id="mpp:MICPUCDRAFT_41429"/>
<feature type="region of interest" description="Disordered" evidence="1">
    <location>
        <begin position="1"/>
        <end position="30"/>
    </location>
</feature>
<dbReference type="AlphaFoldDB" id="C1N008"/>
<dbReference type="RefSeq" id="XP_003061313.1">
    <property type="nucleotide sequence ID" value="XM_003061267.1"/>
</dbReference>
<reference evidence="2 3" key="1">
    <citation type="journal article" date="2009" name="Science">
        <title>Green evolution and dynamic adaptations revealed by genomes of the marine picoeukaryotes Micromonas.</title>
        <authorList>
            <person name="Worden A.Z."/>
            <person name="Lee J.H."/>
            <person name="Mock T."/>
            <person name="Rouze P."/>
            <person name="Simmons M.P."/>
            <person name="Aerts A.L."/>
            <person name="Allen A.E."/>
            <person name="Cuvelier M.L."/>
            <person name="Derelle E."/>
            <person name="Everett M.V."/>
            <person name="Foulon E."/>
            <person name="Grimwood J."/>
            <person name="Gundlach H."/>
            <person name="Henrissat B."/>
            <person name="Napoli C."/>
            <person name="McDonald S.M."/>
            <person name="Parker M.S."/>
            <person name="Rombauts S."/>
            <person name="Salamov A."/>
            <person name="Von Dassow P."/>
            <person name="Badger J.H."/>
            <person name="Coutinho P.M."/>
            <person name="Demir E."/>
            <person name="Dubchak I."/>
            <person name="Gentemann C."/>
            <person name="Eikrem W."/>
            <person name="Gready J.E."/>
            <person name="John U."/>
            <person name="Lanier W."/>
            <person name="Lindquist E.A."/>
            <person name="Lucas S."/>
            <person name="Mayer K.F."/>
            <person name="Moreau H."/>
            <person name="Not F."/>
            <person name="Otillar R."/>
            <person name="Panaud O."/>
            <person name="Pangilinan J."/>
            <person name="Paulsen I."/>
            <person name="Piegu B."/>
            <person name="Poliakov A."/>
            <person name="Robbens S."/>
            <person name="Schmutz J."/>
            <person name="Toulza E."/>
            <person name="Wyss T."/>
            <person name="Zelensky A."/>
            <person name="Zhou K."/>
            <person name="Armbrust E.V."/>
            <person name="Bhattacharya D."/>
            <person name="Goodenough U.W."/>
            <person name="Van de Peer Y."/>
            <person name="Grigoriev I.V."/>
        </authorList>
    </citation>
    <scope>NUCLEOTIDE SEQUENCE [LARGE SCALE GENOMIC DNA]</scope>
    <source>
        <strain evidence="2 3">CCMP1545</strain>
    </source>
</reference>